<gene>
    <name evidence="2" type="ORF">CES85_3016</name>
</gene>
<keyword evidence="2" id="KW-0378">Hydrolase</keyword>
<dbReference type="Pfam" id="PF13358">
    <property type="entry name" value="DDE_3"/>
    <property type="match status" value="1"/>
</dbReference>
<dbReference type="Gene3D" id="3.30.420.10">
    <property type="entry name" value="Ribonuclease H-like superfamily/Ribonuclease H"/>
    <property type="match status" value="1"/>
</dbReference>
<name>A0A248UNF0_9HYPH</name>
<dbReference type="KEGG" id="och:CES85_3016"/>
<dbReference type="AlphaFoldDB" id="A0A248UNF0"/>
<dbReference type="EMBL" id="CP022605">
    <property type="protein sequence ID" value="ASV88080.1"/>
    <property type="molecule type" value="Genomic_DNA"/>
</dbReference>
<dbReference type="GO" id="GO:0004519">
    <property type="term" value="F:endonuclease activity"/>
    <property type="evidence" value="ECO:0007669"/>
    <property type="project" value="UniProtKB-KW"/>
</dbReference>
<keyword evidence="2" id="KW-0255">Endonuclease</keyword>
<accession>A0A248UNF0</accession>
<keyword evidence="2" id="KW-0614">Plasmid</keyword>
<proteinExistence type="predicted"/>
<sequence length="93" mass="10477">MIMDNLPAHKVVGIKEASNEAGAQLQYLPHDSPDFNPIEMAFSKLKAHLRAKAERTVEALWDTIGQVIRLFEPNECAKYLQLASMTQHKTDTL</sequence>
<keyword evidence="2" id="KW-0540">Nuclease</keyword>
<evidence type="ECO:0000313" key="2">
    <source>
        <dbReference type="EMBL" id="ASV88080.1"/>
    </source>
</evidence>
<dbReference type="Proteomes" id="UP000215256">
    <property type="component" value="Plasmid unnamed1"/>
</dbReference>
<evidence type="ECO:0000259" key="1">
    <source>
        <dbReference type="Pfam" id="PF13358"/>
    </source>
</evidence>
<evidence type="ECO:0000313" key="3">
    <source>
        <dbReference type="Proteomes" id="UP000215256"/>
    </source>
</evidence>
<organism evidence="2 3">
    <name type="scientific">Ochrobactrum quorumnocens</name>
    <dbReference type="NCBI Taxonomy" id="271865"/>
    <lineage>
        <taxon>Bacteria</taxon>
        <taxon>Pseudomonadati</taxon>
        <taxon>Pseudomonadota</taxon>
        <taxon>Alphaproteobacteria</taxon>
        <taxon>Hyphomicrobiales</taxon>
        <taxon>Brucellaceae</taxon>
        <taxon>Brucella/Ochrobactrum group</taxon>
        <taxon>Ochrobactrum</taxon>
    </lineage>
</organism>
<dbReference type="InterPro" id="IPR038717">
    <property type="entry name" value="Tc1-like_DDE_dom"/>
</dbReference>
<geneLocation type="plasmid" evidence="2 3">
    <name>unnamed1</name>
</geneLocation>
<feature type="domain" description="Tc1-like transposase DDE" evidence="1">
    <location>
        <begin position="1"/>
        <end position="53"/>
    </location>
</feature>
<reference evidence="2 3" key="1">
    <citation type="submission" date="2017-07" db="EMBL/GenBank/DDBJ databases">
        <title>Phylogenetic study on the rhizospheric bacterium Ochrobactrum sp. A44.</title>
        <authorList>
            <person name="Krzyzanowska D.M."/>
            <person name="Ossowicki A."/>
            <person name="Rajewska M."/>
            <person name="Maciag T."/>
            <person name="Kaczynski Z."/>
            <person name="Czerwicka M."/>
            <person name="Jafra S."/>
        </authorList>
    </citation>
    <scope>NUCLEOTIDE SEQUENCE [LARGE SCALE GENOMIC DNA]</scope>
    <source>
        <strain evidence="2 3">A44</strain>
        <plasmid evidence="2 3">unnamed1</plasmid>
    </source>
</reference>
<dbReference type="InterPro" id="IPR036397">
    <property type="entry name" value="RNaseH_sf"/>
</dbReference>
<protein>
    <submittedName>
        <fullName evidence="2">DDE superendonuclease family protein</fullName>
    </submittedName>
</protein>
<dbReference type="GO" id="GO:0003676">
    <property type="term" value="F:nucleic acid binding"/>
    <property type="evidence" value="ECO:0007669"/>
    <property type="project" value="InterPro"/>
</dbReference>